<feature type="region of interest" description="Disordered" evidence="1">
    <location>
        <begin position="1"/>
        <end position="22"/>
    </location>
</feature>
<dbReference type="EMBL" id="RSCE01000001">
    <property type="protein sequence ID" value="RSH88171.1"/>
    <property type="molecule type" value="Genomic_DNA"/>
</dbReference>
<dbReference type="GeneID" id="39585242"/>
<dbReference type="AlphaFoldDB" id="A0A427YAI7"/>
<organism evidence="2 3">
    <name type="scientific">Apiotrichum porosum</name>
    <dbReference type="NCBI Taxonomy" id="105984"/>
    <lineage>
        <taxon>Eukaryota</taxon>
        <taxon>Fungi</taxon>
        <taxon>Dikarya</taxon>
        <taxon>Basidiomycota</taxon>
        <taxon>Agaricomycotina</taxon>
        <taxon>Tremellomycetes</taxon>
        <taxon>Trichosporonales</taxon>
        <taxon>Trichosporonaceae</taxon>
        <taxon>Apiotrichum</taxon>
    </lineage>
</organism>
<dbReference type="Proteomes" id="UP000279236">
    <property type="component" value="Unassembled WGS sequence"/>
</dbReference>
<proteinExistence type="predicted"/>
<comment type="caution">
    <text evidence="2">The sequence shown here is derived from an EMBL/GenBank/DDBJ whole genome shotgun (WGS) entry which is preliminary data.</text>
</comment>
<keyword evidence="3" id="KW-1185">Reference proteome</keyword>
<reference evidence="2 3" key="1">
    <citation type="submission" date="2018-11" db="EMBL/GenBank/DDBJ databases">
        <title>Genome sequence of Apiotrichum porosum DSM 27194.</title>
        <authorList>
            <person name="Aliyu H."/>
            <person name="Gorte O."/>
            <person name="Ochsenreither K."/>
        </authorList>
    </citation>
    <scope>NUCLEOTIDE SEQUENCE [LARGE SCALE GENOMIC DNA]</scope>
    <source>
        <strain evidence="2 3">DSM 27194</strain>
    </source>
</reference>
<evidence type="ECO:0000256" key="1">
    <source>
        <dbReference type="SAM" id="MobiDB-lite"/>
    </source>
</evidence>
<accession>A0A427YAI7</accession>
<sequence>MAHGSANLGARNGGARRTRQVSLPTTPAVVQASMPILSSSAPSPFCNSVIYLHSRHINHPPFAGGKDEPALSPSARHWPLAPPSEGIVTHSTERGQVSDHGRGLGPVAPVAVAPLTALEHSRDSRSQHCWLGCSDSEPSSTRANGPMTLDELGMSDTYRAHGTAVRV</sequence>
<protein>
    <submittedName>
        <fullName evidence="2">Uncharacterized protein</fullName>
    </submittedName>
</protein>
<gene>
    <name evidence="2" type="ORF">EHS24_000699</name>
</gene>
<evidence type="ECO:0000313" key="3">
    <source>
        <dbReference type="Proteomes" id="UP000279236"/>
    </source>
</evidence>
<name>A0A427YAI7_9TREE</name>
<evidence type="ECO:0000313" key="2">
    <source>
        <dbReference type="EMBL" id="RSH88171.1"/>
    </source>
</evidence>
<dbReference type="RefSeq" id="XP_028480379.1">
    <property type="nucleotide sequence ID" value="XM_028616522.1"/>
</dbReference>